<evidence type="ECO:0000256" key="2">
    <source>
        <dbReference type="SAM" id="MobiDB-lite"/>
    </source>
</evidence>
<comment type="similarity">
    <text evidence="1">Belongs to the UPF0337 (CsbD) family.</text>
</comment>
<dbReference type="PANTHER" id="PTHR34977">
    <property type="entry name" value="UPF0337 PROTEIN YJBJ"/>
    <property type="match status" value="1"/>
</dbReference>
<dbReference type="Proteomes" id="UP000035481">
    <property type="component" value="Unassembled WGS sequence"/>
</dbReference>
<dbReference type="STRING" id="1440762.Y882_10130"/>
<dbReference type="InterPro" id="IPR008462">
    <property type="entry name" value="CsbD"/>
</dbReference>
<dbReference type="InterPro" id="IPR036629">
    <property type="entry name" value="YjbJ_sf"/>
</dbReference>
<dbReference type="InterPro" id="IPR050423">
    <property type="entry name" value="UPF0337_stress_rsp"/>
</dbReference>
<dbReference type="InterPro" id="IPR026042">
    <property type="entry name" value="YjbJ"/>
</dbReference>
<dbReference type="Pfam" id="PF05532">
    <property type="entry name" value="CsbD"/>
    <property type="match status" value="1"/>
</dbReference>
<evidence type="ECO:0000256" key="1">
    <source>
        <dbReference type="ARBA" id="ARBA00009129"/>
    </source>
</evidence>
<dbReference type="Gene3D" id="1.10.1470.10">
    <property type="entry name" value="YjbJ"/>
    <property type="match status" value="1"/>
</dbReference>
<name>A0A0G9H2P1_9GAMM</name>
<dbReference type="PANTHER" id="PTHR34977:SF1">
    <property type="entry name" value="UPF0337 PROTEIN YJBJ"/>
    <property type="match status" value="1"/>
</dbReference>
<proteinExistence type="inferred from homology"/>
<dbReference type="SUPFAM" id="SSF69047">
    <property type="entry name" value="Hypothetical protein YjbJ"/>
    <property type="match status" value="1"/>
</dbReference>
<accession>A0A0G9H2P1</accession>
<feature type="domain" description="CsbD-like" evidence="3">
    <location>
        <begin position="6"/>
        <end position="55"/>
    </location>
</feature>
<organism evidence="4 5">
    <name type="scientific">Dyella japonica DSM 16301</name>
    <dbReference type="NCBI Taxonomy" id="1440762"/>
    <lineage>
        <taxon>Bacteria</taxon>
        <taxon>Pseudomonadati</taxon>
        <taxon>Pseudomonadota</taxon>
        <taxon>Gammaproteobacteria</taxon>
        <taxon>Lysobacterales</taxon>
        <taxon>Rhodanobacteraceae</taxon>
        <taxon>Dyella</taxon>
    </lineage>
</organism>
<dbReference type="PATRIC" id="fig|1440762.4.peg.1520"/>
<evidence type="ECO:0000313" key="4">
    <source>
        <dbReference type="EMBL" id="KLD63746.1"/>
    </source>
</evidence>
<dbReference type="RefSeq" id="WP_046971759.1">
    <property type="nucleotide sequence ID" value="NZ_JPLA01000025.1"/>
</dbReference>
<comment type="caution">
    <text evidence="4">The sequence shown here is derived from an EMBL/GenBank/DDBJ whole genome shotgun (WGS) entry which is preliminary data.</text>
</comment>
<evidence type="ECO:0000259" key="3">
    <source>
        <dbReference type="Pfam" id="PF05532"/>
    </source>
</evidence>
<dbReference type="EMBL" id="JPLA01000025">
    <property type="protein sequence ID" value="KLD63746.1"/>
    <property type="molecule type" value="Genomic_DNA"/>
</dbReference>
<dbReference type="AlphaFoldDB" id="A0A0G9H2P1"/>
<dbReference type="PIRSF" id="PIRSF039008">
    <property type="entry name" value="YjbJ"/>
    <property type="match status" value="1"/>
</dbReference>
<evidence type="ECO:0000313" key="5">
    <source>
        <dbReference type="Proteomes" id="UP000035481"/>
    </source>
</evidence>
<gene>
    <name evidence="4" type="ORF">Y882_10130</name>
</gene>
<feature type="region of interest" description="Disordered" evidence="2">
    <location>
        <begin position="1"/>
        <end position="20"/>
    </location>
</feature>
<reference evidence="4 5" key="1">
    <citation type="journal article" date="2015" name="Antonie Van Leeuwenhoek">
        <title>A phylogenomic and molecular marker based taxonomic framework for the order Xanthomonadales: proposal to transfer the families Algiphilaceae and Solimonadaceae to the order Nevskiales ord. nov. and to create a new family within the order Xanthomonadales, the family Rhodanobacteraceae fam. nov., containing the genus Rhodanobacter and its closest relatives.</title>
        <authorList>
            <person name="Naushad S."/>
            <person name="Adeolu M."/>
            <person name="Wong S."/>
            <person name="Sohail M."/>
            <person name="Schellhorn H.E."/>
            <person name="Gupta R.S."/>
        </authorList>
    </citation>
    <scope>NUCLEOTIDE SEQUENCE [LARGE SCALE GENOMIC DNA]</scope>
    <source>
        <strain evidence="4 5">DSM 16301</strain>
    </source>
</reference>
<protein>
    <recommendedName>
        <fullName evidence="3">CsbD-like domain-containing protein</fullName>
    </recommendedName>
</protein>
<sequence length="72" mass="8005">MKKATIQGRGKQPGGQIKQHWGKLTADDLRIAEGNAEYLSGKLQQRDGIARDKADQQVKAFEKQLCHSQGSR</sequence>
<dbReference type="OrthoDB" id="9796058at2"/>